<sequence length="584" mass="63220">MSRRESRNSFDARNNDTLFEFESFKKKFLLANKHITKLNSTLSVRIEELNAQISMLYTENLRLRASEIALAAELKREREKSRQIVKQTEAAALYLTKHLTSLRQGFNICDQAPRSPSPTPPPKATRRPISQNNTSPTLPVAPRLARAPTIPKIHEDDEPSHSSQDEDPLPPSPRRKAKAKARLSASRLPLPSRIASPPPQEIPTSHVALQIDFTSIPPPPASKKKTSRRQSGLLIDTRMSTLENEAPPSSLTIPRPASPAFGSPIRRATGLAEEREEAAALRGIGDDAVLDEDVVPVKKTKTKSRDKDTAIEASAARTAEKKKLKNRAEGEGVLTDGGLGTGSGIGKKLKLQDVTNSPYNGPIASPVDAAAMSEIEAALAPSTSSSSRSSSHLPTPSPPPDEGEGESTAAGGRERRVRKSVNYAEPKLNTKMRKPDPPEGSTAPTTSRKRSSSSSSKPRSRGSDQGDEEAGGTENPRSSLEREEAPPLRSYAVADPGDDLVPPPSSSMPVKRKKSRPCITHEDDEDDLDDGADADEEYVSSYGAGRASWVNVSERRKGVRDRRATGGTAGKGRTDDERRHSLAV</sequence>
<evidence type="ECO:0000256" key="9">
    <source>
        <dbReference type="SAM" id="MobiDB-lite"/>
    </source>
</evidence>
<dbReference type="GO" id="GO:0045132">
    <property type="term" value="P:meiotic chromosome segregation"/>
    <property type="evidence" value="ECO:0007669"/>
    <property type="project" value="InterPro"/>
</dbReference>
<dbReference type="Pfam" id="PF07558">
    <property type="entry name" value="Shugoshin_N"/>
    <property type="match status" value="1"/>
</dbReference>
<dbReference type="GO" id="GO:0005634">
    <property type="term" value="C:nucleus"/>
    <property type="evidence" value="ECO:0007669"/>
    <property type="project" value="InterPro"/>
</dbReference>
<feature type="compositionally biased region" description="Basic and acidic residues" evidence="9">
    <location>
        <begin position="318"/>
        <end position="330"/>
    </location>
</feature>
<dbReference type="GO" id="GO:0000779">
    <property type="term" value="C:condensed chromosome, centromeric region"/>
    <property type="evidence" value="ECO:0007669"/>
    <property type="project" value="UniProtKB-ARBA"/>
</dbReference>
<keyword evidence="13" id="KW-1185">Reference proteome</keyword>
<dbReference type="Proteomes" id="UP001383192">
    <property type="component" value="Unassembled WGS sequence"/>
</dbReference>
<proteinExistence type="inferred from homology"/>
<evidence type="ECO:0000256" key="2">
    <source>
        <dbReference type="ARBA" id="ARBA00010845"/>
    </source>
</evidence>
<reference evidence="12 13" key="1">
    <citation type="submission" date="2024-01" db="EMBL/GenBank/DDBJ databases">
        <title>A draft genome for a cacao thread blight-causing isolate of Paramarasmius palmivorus.</title>
        <authorList>
            <person name="Baruah I.K."/>
            <person name="Bukari Y."/>
            <person name="Amoako-Attah I."/>
            <person name="Meinhardt L.W."/>
            <person name="Bailey B.A."/>
            <person name="Cohen S.P."/>
        </authorList>
    </citation>
    <scope>NUCLEOTIDE SEQUENCE [LARGE SCALE GENOMIC DNA]</scope>
    <source>
        <strain evidence="12 13">GH-12</strain>
    </source>
</reference>
<evidence type="ECO:0000313" key="12">
    <source>
        <dbReference type="EMBL" id="KAK7040323.1"/>
    </source>
</evidence>
<feature type="compositionally biased region" description="Basic and acidic residues" evidence="9">
    <location>
        <begin position="553"/>
        <end position="564"/>
    </location>
</feature>
<evidence type="ECO:0000256" key="4">
    <source>
        <dbReference type="ARBA" id="ARBA00022618"/>
    </source>
</evidence>
<evidence type="ECO:0000256" key="5">
    <source>
        <dbReference type="ARBA" id="ARBA00022829"/>
    </source>
</evidence>
<evidence type="ECO:0000256" key="3">
    <source>
        <dbReference type="ARBA" id="ARBA00022454"/>
    </source>
</evidence>
<organism evidence="12 13">
    <name type="scientific">Paramarasmius palmivorus</name>
    <dbReference type="NCBI Taxonomy" id="297713"/>
    <lineage>
        <taxon>Eukaryota</taxon>
        <taxon>Fungi</taxon>
        <taxon>Dikarya</taxon>
        <taxon>Basidiomycota</taxon>
        <taxon>Agaricomycotina</taxon>
        <taxon>Agaricomycetes</taxon>
        <taxon>Agaricomycetidae</taxon>
        <taxon>Agaricales</taxon>
        <taxon>Marasmiineae</taxon>
        <taxon>Marasmiaceae</taxon>
        <taxon>Paramarasmius</taxon>
    </lineage>
</organism>
<feature type="compositionally biased region" description="Polar residues" evidence="9">
    <location>
        <begin position="238"/>
        <end position="252"/>
    </location>
</feature>
<evidence type="ECO:0000259" key="10">
    <source>
        <dbReference type="Pfam" id="PF07557"/>
    </source>
</evidence>
<accession>A0AAW0CNE7</accession>
<evidence type="ECO:0000256" key="1">
    <source>
        <dbReference type="ARBA" id="ARBA00004584"/>
    </source>
</evidence>
<keyword evidence="3" id="KW-0158">Chromosome</keyword>
<feature type="compositionally biased region" description="Basic and acidic residues" evidence="9">
    <location>
        <begin position="152"/>
        <end position="164"/>
    </location>
</feature>
<dbReference type="AlphaFoldDB" id="A0AAW0CNE7"/>
<feature type="region of interest" description="Disordered" evidence="9">
    <location>
        <begin position="108"/>
        <end position="264"/>
    </location>
</feature>
<evidence type="ECO:0000259" key="11">
    <source>
        <dbReference type="Pfam" id="PF07558"/>
    </source>
</evidence>
<keyword evidence="5" id="KW-0159">Chromosome partition</keyword>
<feature type="compositionally biased region" description="Low complexity" evidence="9">
    <location>
        <begin position="374"/>
        <end position="394"/>
    </location>
</feature>
<feature type="compositionally biased region" description="Acidic residues" evidence="9">
    <location>
        <begin position="522"/>
        <end position="538"/>
    </location>
</feature>
<comment type="similarity">
    <text evidence="2">Belongs to the shugoshin family.</text>
</comment>
<keyword evidence="7" id="KW-0131">Cell cycle</keyword>
<keyword evidence="4" id="KW-0132">Cell division</keyword>
<evidence type="ECO:0000256" key="8">
    <source>
        <dbReference type="ARBA" id="ARBA00023328"/>
    </source>
</evidence>
<keyword evidence="8" id="KW-0137">Centromere</keyword>
<feature type="compositionally biased region" description="Basic and acidic residues" evidence="9">
    <location>
        <begin position="572"/>
        <end position="584"/>
    </location>
</feature>
<evidence type="ECO:0000256" key="7">
    <source>
        <dbReference type="ARBA" id="ARBA00023306"/>
    </source>
</evidence>
<feature type="domain" description="Shugoshin N-terminal coiled-coil" evidence="11">
    <location>
        <begin position="25"/>
        <end position="65"/>
    </location>
</feature>
<comment type="caution">
    <text evidence="12">The sequence shown here is derived from an EMBL/GenBank/DDBJ whole genome shotgun (WGS) entry which is preliminary data.</text>
</comment>
<dbReference type="GO" id="GO:0051301">
    <property type="term" value="P:cell division"/>
    <property type="evidence" value="ECO:0007669"/>
    <property type="project" value="UniProtKB-KW"/>
</dbReference>
<evidence type="ECO:0000256" key="6">
    <source>
        <dbReference type="ARBA" id="ARBA00023054"/>
    </source>
</evidence>
<dbReference type="InterPro" id="IPR011516">
    <property type="entry name" value="Shugoshin_N"/>
</dbReference>
<name>A0AAW0CNE7_9AGAR</name>
<dbReference type="InterPro" id="IPR011515">
    <property type="entry name" value="Shugoshin_C"/>
</dbReference>
<feature type="domain" description="Shugoshin C-terminal" evidence="10">
    <location>
        <begin position="413"/>
        <end position="434"/>
    </location>
</feature>
<keyword evidence="6" id="KW-0175">Coiled coil</keyword>
<dbReference type="EMBL" id="JAYKXP010000037">
    <property type="protein sequence ID" value="KAK7040323.1"/>
    <property type="molecule type" value="Genomic_DNA"/>
</dbReference>
<feature type="compositionally biased region" description="Gly residues" evidence="9">
    <location>
        <begin position="335"/>
        <end position="345"/>
    </location>
</feature>
<evidence type="ECO:0008006" key="14">
    <source>
        <dbReference type="Google" id="ProtNLM"/>
    </source>
</evidence>
<feature type="region of interest" description="Disordered" evidence="9">
    <location>
        <begin position="374"/>
        <end position="584"/>
    </location>
</feature>
<feature type="region of interest" description="Disordered" evidence="9">
    <location>
        <begin position="299"/>
        <end position="346"/>
    </location>
</feature>
<gene>
    <name evidence="12" type="ORF">VNI00_009791</name>
</gene>
<protein>
    <recommendedName>
        <fullName evidence="14">Shugoshin C-terminal domain-containing protein</fullName>
    </recommendedName>
</protein>
<evidence type="ECO:0000313" key="13">
    <source>
        <dbReference type="Proteomes" id="UP001383192"/>
    </source>
</evidence>
<dbReference type="Pfam" id="PF07557">
    <property type="entry name" value="Shugoshin_C"/>
    <property type="match status" value="1"/>
</dbReference>
<comment type="subcellular location">
    <subcellularLocation>
        <location evidence="1">Chromosome</location>
        <location evidence="1">Centromere</location>
    </subcellularLocation>
</comment>